<evidence type="ECO:0000313" key="1">
    <source>
        <dbReference type="EMBL" id="ETO07121.1"/>
    </source>
</evidence>
<comment type="caution">
    <text evidence="1">The sequence shown here is derived from an EMBL/GenBank/DDBJ whole genome shotgun (WGS) entry which is preliminary data.</text>
</comment>
<keyword evidence="2" id="KW-1185">Reference proteome</keyword>
<gene>
    <name evidence="1" type="ORF">RFI_30270</name>
</gene>
<sequence length="259" mass="30358">MMDSNVSTDKLNIWLNHRAEQMDALRELNERLKHNELACRSVFVNSSNLFALNGLYFYIRQVFALIQNCNKEMVGYSIVFVNQFYAITGNDINFFMFNVMLHIQLRLLHFGHCTNVSSFYEIDKNKLVVGKDWNRSNNVKKKYSGKSAPILTPACQLENLNPSLYINRYIKSDLFFCFVDWLTTITYLNQSKRVSLCQYPFPLSYCFVSFQRPRTYQTKKAPISNMVTVKTIKIERSEVFEANVRISSTTETVYEQRKT</sequence>
<dbReference type="Proteomes" id="UP000023152">
    <property type="component" value="Unassembled WGS sequence"/>
</dbReference>
<protein>
    <submittedName>
        <fullName evidence="1">Uncharacterized protein</fullName>
    </submittedName>
</protein>
<dbReference type="EMBL" id="ASPP01026488">
    <property type="protein sequence ID" value="ETO07121.1"/>
    <property type="molecule type" value="Genomic_DNA"/>
</dbReference>
<proteinExistence type="predicted"/>
<reference evidence="1 2" key="1">
    <citation type="journal article" date="2013" name="Curr. Biol.">
        <title>The Genome of the Foraminiferan Reticulomyxa filosa.</title>
        <authorList>
            <person name="Glockner G."/>
            <person name="Hulsmann N."/>
            <person name="Schleicher M."/>
            <person name="Noegel A.A."/>
            <person name="Eichinger L."/>
            <person name="Gallinger C."/>
            <person name="Pawlowski J."/>
            <person name="Sierra R."/>
            <person name="Euteneuer U."/>
            <person name="Pillet L."/>
            <person name="Moustafa A."/>
            <person name="Platzer M."/>
            <person name="Groth M."/>
            <person name="Szafranski K."/>
            <person name="Schliwa M."/>
        </authorList>
    </citation>
    <scope>NUCLEOTIDE SEQUENCE [LARGE SCALE GENOMIC DNA]</scope>
</reference>
<organism evidence="1 2">
    <name type="scientific">Reticulomyxa filosa</name>
    <dbReference type="NCBI Taxonomy" id="46433"/>
    <lineage>
        <taxon>Eukaryota</taxon>
        <taxon>Sar</taxon>
        <taxon>Rhizaria</taxon>
        <taxon>Retaria</taxon>
        <taxon>Foraminifera</taxon>
        <taxon>Monothalamids</taxon>
        <taxon>Reticulomyxidae</taxon>
        <taxon>Reticulomyxa</taxon>
    </lineage>
</organism>
<dbReference type="AlphaFoldDB" id="X6M0H4"/>
<evidence type="ECO:0000313" key="2">
    <source>
        <dbReference type="Proteomes" id="UP000023152"/>
    </source>
</evidence>
<accession>X6M0H4</accession>
<name>X6M0H4_RETFI</name>